<dbReference type="PANTHER" id="PTHR10948:SF23">
    <property type="entry name" value="TRANSPOSASE INSI FOR INSERTION SEQUENCE ELEMENT IS30A-RELATED"/>
    <property type="match status" value="1"/>
</dbReference>
<dbReference type="InterPro" id="IPR051917">
    <property type="entry name" value="Transposase-Integrase"/>
</dbReference>
<dbReference type="PROSITE" id="PS50994">
    <property type="entry name" value="INTEGRASE"/>
    <property type="match status" value="1"/>
</dbReference>
<evidence type="ECO:0000259" key="1">
    <source>
        <dbReference type="PROSITE" id="PS50994"/>
    </source>
</evidence>
<gene>
    <name evidence="2" type="ORF">ROLI_033570</name>
</gene>
<reference evidence="3" key="2">
    <citation type="submission" date="2024-01" db="EMBL/GenBank/DDBJ databases">
        <title>Roseobacter fucihabitans sp. nov., isolated from the brown alga Fucus spiralis.</title>
        <authorList>
            <person name="Hahnke S."/>
            <person name="Berger M."/>
            <person name="Schlingloff A."/>
            <person name="Athale I."/>
            <person name="Neumann-Schaal M."/>
            <person name="Adenaya A."/>
            <person name="Poehlein A."/>
            <person name="Daniel R."/>
            <person name="Pertersen J."/>
            <person name="Brinkhoff T."/>
        </authorList>
    </citation>
    <scope>NUCLEOTIDE SEQUENCE [LARGE SCALE GENOMIC DNA]</scope>
    <source>
        <strain evidence="3">B14</strain>
    </source>
</reference>
<dbReference type="InterPro" id="IPR012337">
    <property type="entry name" value="RNaseH-like_sf"/>
</dbReference>
<dbReference type="SUPFAM" id="SSF53098">
    <property type="entry name" value="Ribonuclease H-like"/>
    <property type="match status" value="1"/>
</dbReference>
<dbReference type="NCBIfam" id="NF033563">
    <property type="entry name" value="transpos_IS30"/>
    <property type="match status" value="1"/>
</dbReference>
<dbReference type="InterPro" id="IPR053392">
    <property type="entry name" value="Transposase_IS30-like"/>
</dbReference>
<sequence>MLPYAKTPVSEIADQLGRDPSTIYRGIKRNSVRFDDQPELNGYHALNAQDLYEDRRAIHRKLNRFPEVMAAVRSGFDAGWSPEKIAGRMRLERHPMRVSHETIYRYAYSKDGRAEKFYQHLPRHRRNRRPRGMRKRYGNQFLDELAIKHRPETVGDRVQFGHWECDLVMFRKEFGKADVTSLVERVSRFAVVLKNLDRQFKPVMEGLVDGLSSLPAHARQSITFDRGTEFSAWQHMKDGLGAGRKALSRTPTTVCADASPASLIGRHSQIDM</sequence>
<dbReference type="PANTHER" id="PTHR10948">
    <property type="entry name" value="TRANSPOSASE"/>
    <property type="match status" value="1"/>
</dbReference>
<name>A0ABZ2BYI0_9RHOB</name>
<evidence type="ECO:0000313" key="3">
    <source>
        <dbReference type="Proteomes" id="UP001318682"/>
    </source>
</evidence>
<evidence type="ECO:0000313" key="2">
    <source>
        <dbReference type="EMBL" id="WVX50260.1"/>
    </source>
</evidence>
<dbReference type="InterPro" id="IPR001584">
    <property type="entry name" value="Integrase_cat-core"/>
</dbReference>
<keyword evidence="3" id="KW-1185">Reference proteome</keyword>
<accession>A0ABZ2BYI0</accession>
<proteinExistence type="predicted"/>
<protein>
    <recommendedName>
        <fullName evidence="1">Integrase catalytic domain-containing protein</fullName>
    </recommendedName>
</protein>
<feature type="domain" description="Integrase catalytic" evidence="1">
    <location>
        <begin position="147"/>
        <end position="232"/>
    </location>
</feature>
<reference evidence="2 3" key="1">
    <citation type="submission" date="2015-07" db="EMBL/GenBank/DDBJ databases">
        <authorList>
            <person name="Voget S."/>
            <person name="Dogs M."/>
            <person name="Brinkhoff T.H."/>
            <person name="Daniel R."/>
        </authorList>
    </citation>
    <scope>NUCLEOTIDE SEQUENCE [LARGE SCALE GENOMIC DNA]</scope>
    <source>
        <strain evidence="2 3">B14</strain>
    </source>
</reference>
<dbReference type="EMBL" id="CP143423">
    <property type="protein sequence ID" value="WVX50260.1"/>
    <property type="molecule type" value="Genomic_DNA"/>
</dbReference>
<dbReference type="Proteomes" id="UP001318682">
    <property type="component" value="Chromosome"/>
</dbReference>
<organism evidence="2 3">
    <name type="scientific">Roseobacter fucihabitans</name>
    <dbReference type="NCBI Taxonomy" id="1537242"/>
    <lineage>
        <taxon>Bacteria</taxon>
        <taxon>Pseudomonadati</taxon>
        <taxon>Pseudomonadota</taxon>
        <taxon>Alphaproteobacteria</taxon>
        <taxon>Rhodobacterales</taxon>
        <taxon>Roseobacteraceae</taxon>
        <taxon>Roseobacter</taxon>
    </lineage>
</organism>